<dbReference type="InterPro" id="IPR001155">
    <property type="entry name" value="OxRdtase_FMN_N"/>
</dbReference>
<dbReference type="GO" id="GO:0010181">
    <property type="term" value="F:FMN binding"/>
    <property type="evidence" value="ECO:0007669"/>
    <property type="project" value="InterPro"/>
</dbReference>
<dbReference type="GO" id="GO:0050661">
    <property type="term" value="F:NADP binding"/>
    <property type="evidence" value="ECO:0007669"/>
    <property type="project" value="InterPro"/>
</dbReference>
<dbReference type="InterPro" id="IPR044152">
    <property type="entry name" value="YqjM-like"/>
</dbReference>
<dbReference type="PANTHER" id="PTHR43303:SF2">
    <property type="entry name" value="INDOLEAMINE 2,3-DIOXYGENASE PYRROLE 2,3-DIOXYGENASE (AFU_ORTHOLOGUE AFUA_5G01450"/>
    <property type="match status" value="1"/>
</dbReference>
<reference evidence="2" key="1">
    <citation type="journal article" date="2023" name="Mol. Phylogenet. Evol.">
        <title>Genome-scale phylogeny and comparative genomics of the fungal order Sordariales.</title>
        <authorList>
            <person name="Hensen N."/>
            <person name="Bonometti L."/>
            <person name="Westerberg I."/>
            <person name="Brannstrom I.O."/>
            <person name="Guillou S."/>
            <person name="Cros-Aarteil S."/>
            <person name="Calhoun S."/>
            <person name="Haridas S."/>
            <person name="Kuo A."/>
            <person name="Mondo S."/>
            <person name="Pangilinan J."/>
            <person name="Riley R."/>
            <person name="LaButti K."/>
            <person name="Andreopoulos B."/>
            <person name="Lipzen A."/>
            <person name="Chen C."/>
            <person name="Yan M."/>
            <person name="Daum C."/>
            <person name="Ng V."/>
            <person name="Clum A."/>
            <person name="Steindorff A."/>
            <person name="Ohm R.A."/>
            <person name="Martin F."/>
            <person name="Silar P."/>
            <person name="Natvig D.O."/>
            <person name="Lalanne C."/>
            <person name="Gautier V."/>
            <person name="Ament-Velasquez S.L."/>
            <person name="Kruys A."/>
            <person name="Hutchinson M.I."/>
            <person name="Powell A.J."/>
            <person name="Barry K."/>
            <person name="Miller A.N."/>
            <person name="Grigoriev I.V."/>
            <person name="Debuchy R."/>
            <person name="Gladieux P."/>
            <person name="Hiltunen Thoren M."/>
            <person name="Johannesson H."/>
        </authorList>
    </citation>
    <scope>NUCLEOTIDE SEQUENCE</scope>
    <source>
        <strain evidence="2">CBS 168.71</strain>
    </source>
</reference>
<gene>
    <name evidence="2" type="ORF">B0H64DRAFT_25906</name>
</gene>
<sequence>MTVEKLAPNTAAAGVPFYTPIKTAPAGTALDTGADVPTLFTPLRLRGMTLQNRFVVSPMCMYSTEDGHLTDWHLVHLGAFAVRGAALTIVGATAVTPNGRMSPEDGGLWKDSQIAPLKRVVDFVHSQGQKIGIQLAHAGRKASTLVPWHTTPTCPQVATAEAGGWPDNLWAPSAIAWDEGYPTPREMTVAQIEGVIQSFADAARRAVEAGVDTIEIYAGHGYLLSGFLSPITNQRTDAYGGSFTNRTRLLTSTILAIRAVIPPTMPLLLRISATEWMEHTGQPSWDLAQSQQLAALLPDLGVDLLDVTSGGNSPAQKIRADAYYQADLAGEIRAALWRDGEERLAIGAVGAIATAEMARSMVQAGGTWPAVNVNGEKGRNGEGRNGTVEVDAEEEHGTGAKADLVLVGRQFLREPEFVLKTAASLGVRVQAPVQYLGAPFKLGGAVNGGL</sequence>
<dbReference type="Proteomes" id="UP001278766">
    <property type="component" value="Unassembled WGS sequence"/>
</dbReference>
<dbReference type="EMBL" id="JAUEPN010000001">
    <property type="protein sequence ID" value="KAK3300875.1"/>
    <property type="molecule type" value="Genomic_DNA"/>
</dbReference>
<accession>A0AAE0LXC2</accession>
<name>A0AAE0LXC2_9PEZI</name>
<evidence type="ECO:0000259" key="1">
    <source>
        <dbReference type="Pfam" id="PF00724"/>
    </source>
</evidence>
<dbReference type="GO" id="GO:0003959">
    <property type="term" value="F:NADPH dehydrogenase activity"/>
    <property type="evidence" value="ECO:0007669"/>
    <property type="project" value="InterPro"/>
</dbReference>
<proteinExistence type="predicted"/>
<dbReference type="GeneID" id="87836936"/>
<dbReference type="PANTHER" id="PTHR43303">
    <property type="entry name" value="NADPH DEHYDROGENASE C23G7.10C-RELATED"/>
    <property type="match status" value="1"/>
</dbReference>
<reference evidence="2" key="2">
    <citation type="submission" date="2023-06" db="EMBL/GenBank/DDBJ databases">
        <authorList>
            <consortium name="Lawrence Berkeley National Laboratory"/>
            <person name="Haridas S."/>
            <person name="Hensen N."/>
            <person name="Bonometti L."/>
            <person name="Westerberg I."/>
            <person name="Brannstrom I.O."/>
            <person name="Guillou S."/>
            <person name="Cros-Aarteil S."/>
            <person name="Calhoun S."/>
            <person name="Kuo A."/>
            <person name="Mondo S."/>
            <person name="Pangilinan J."/>
            <person name="Riley R."/>
            <person name="Labutti K."/>
            <person name="Andreopoulos B."/>
            <person name="Lipzen A."/>
            <person name="Chen C."/>
            <person name="Yanf M."/>
            <person name="Daum C."/>
            <person name="Ng V."/>
            <person name="Clum A."/>
            <person name="Steindorff A."/>
            <person name="Ohm R."/>
            <person name="Martin F."/>
            <person name="Silar P."/>
            <person name="Natvig D."/>
            <person name="Lalanne C."/>
            <person name="Gautier V."/>
            <person name="Ament-Velasquez S.L."/>
            <person name="Kruys A."/>
            <person name="Hutchinson M.I."/>
            <person name="Powell A.J."/>
            <person name="Barry K."/>
            <person name="Miller A.N."/>
            <person name="Grigoriev I.V."/>
            <person name="Debuchy R."/>
            <person name="Gladieux P."/>
            <person name="Thoren M.H."/>
            <person name="Johannesson H."/>
        </authorList>
    </citation>
    <scope>NUCLEOTIDE SEQUENCE</scope>
    <source>
        <strain evidence="2">CBS 168.71</strain>
    </source>
</reference>
<dbReference type="RefSeq" id="XP_062664389.1">
    <property type="nucleotide sequence ID" value="XM_062799988.1"/>
</dbReference>
<dbReference type="CDD" id="cd02932">
    <property type="entry name" value="OYE_YqiM_FMN"/>
    <property type="match status" value="1"/>
</dbReference>
<dbReference type="SUPFAM" id="SSF51395">
    <property type="entry name" value="FMN-linked oxidoreductases"/>
    <property type="match status" value="1"/>
</dbReference>
<keyword evidence="3" id="KW-1185">Reference proteome</keyword>
<evidence type="ECO:0000313" key="2">
    <source>
        <dbReference type="EMBL" id="KAK3300875.1"/>
    </source>
</evidence>
<organism evidence="2 3">
    <name type="scientific">Chaetomium fimeti</name>
    <dbReference type="NCBI Taxonomy" id="1854472"/>
    <lineage>
        <taxon>Eukaryota</taxon>
        <taxon>Fungi</taxon>
        <taxon>Dikarya</taxon>
        <taxon>Ascomycota</taxon>
        <taxon>Pezizomycotina</taxon>
        <taxon>Sordariomycetes</taxon>
        <taxon>Sordariomycetidae</taxon>
        <taxon>Sordariales</taxon>
        <taxon>Chaetomiaceae</taxon>
        <taxon>Chaetomium</taxon>
    </lineage>
</organism>
<dbReference type="InterPro" id="IPR013785">
    <property type="entry name" value="Aldolase_TIM"/>
</dbReference>
<dbReference type="AlphaFoldDB" id="A0AAE0LXC2"/>
<protein>
    <recommendedName>
        <fullName evidence="1">NADH:flavin oxidoreductase/NADH oxidase N-terminal domain-containing protein</fullName>
    </recommendedName>
</protein>
<dbReference type="Pfam" id="PF00724">
    <property type="entry name" value="Oxidored_FMN"/>
    <property type="match status" value="1"/>
</dbReference>
<evidence type="ECO:0000313" key="3">
    <source>
        <dbReference type="Proteomes" id="UP001278766"/>
    </source>
</evidence>
<feature type="domain" description="NADH:flavin oxidoreductase/NADH oxidase N-terminal" evidence="1">
    <location>
        <begin position="39"/>
        <end position="365"/>
    </location>
</feature>
<comment type="caution">
    <text evidence="2">The sequence shown here is derived from an EMBL/GenBank/DDBJ whole genome shotgun (WGS) entry which is preliminary data.</text>
</comment>
<dbReference type="Gene3D" id="3.20.20.70">
    <property type="entry name" value="Aldolase class I"/>
    <property type="match status" value="1"/>
</dbReference>